<keyword evidence="1" id="KW-0472">Membrane</keyword>
<evidence type="ECO:0008006" key="4">
    <source>
        <dbReference type="Google" id="ProtNLM"/>
    </source>
</evidence>
<evidence type="ECO:0000256" key="1">
    <source>
        <dbReference type="SAM" id="Phobius"/>
    </source>
</evidence>
<dbReference type="OrthoDB" id="5196406at2"/>
<dbReference type="RefSeq" id="WP_097194584.1">
    <property type="nucleotide sequence ID" value="NZ_OBQI01000002.1"/>
</dbReference>
<sequence length="170" mass="17903">MTERDESPTGATTSYGTTTPAYSAEPVAFRGPESLGGLLLILAGIAAALSLVLDWLADVDGTGLDLVRDGFEDLDAIVDNGLWQPMAVVLGGGVLLVLGILMWLPARSHRFLGLLGLIVSGVIVWALIVPLDDANWELDTFGPGFWCAIAVAVLGVLGSLKALLTGRRYR</sequence>
<dbReference type="Proteomes" id="UP000219435">
    <property type="component" value="Unassembled WGS sequence"/>
</dbReference>
<reference evidence="3" key="1">
    <citation type="submission" date="2017-08" db="EMBL/GenBank/DDBJ databases">
        <authorList>
            <person name="Varghese N."/>
            <person name="Submissions S."/>
        </authorList>
    </citation>
    <scope>NUCLEOTIDE SEQUENCE [LARGE SCALE GENOMIC DNA]</scope>
    <source>
        <strain evidence="3">DSM 4725</strain>
    </source>
</reference>
<keyword evidence="1" id="KW-1133">Transmembrane helix</keyword>
<feature type="transmembrane region" description="Helical" evidence="1">
    <location>
        <begin position="143"/>
        <end position="164"/>
    </location>
</feature>
<keyword evidence="1" id="KW-0812">Transmembrane</keyword>
<gene>
    <name evidence="2" type="ORF">SAMN05660748_1737</name>
</gene>
<keyword evidence="3" id="KW-1185">Reference proteome</keyword>
<dbReference type="AlphaFoldDB" id="A0A285V4T6"/>
<feature type="transmembrane region" description="Helical" evidence="1">
    <location>
        <begin position="38"/>
        <end position="57"/>
    </location>
</feature>
<protein>
    <recommendedName>
        <fullName evidence="4">Tryptophan-associated transmembrane protein (Trp_oprn_chp)</fullName>
    </recommendedName>
</protein>
<evidence type="ECO:0000313" key="3">
    <source>
        <dbReference type="Proteomes" id="UP000219435"/>
    </source>
</evidence>
<accession>A0A285V4T6</accession>
<dbReference type="EMBL" id="OBQI01000002">
    <property type="protein sequence ID" value="SOC49023.1"/>
    <property type="molecule type" value="Genomic_DNA"/>
</dbReference>
<proteinExistence type="predicted"/>
<feature type="transmembrane region" description="Helical" evidence="1">
    <location>
        <begin position="111"/>
        <end position="131"/>
    </location>
</feature>
<feature type="transmembrane region" description="Helical" evidence="1">
    <location>
        <begin position="82"/>
        <end position="104"/>
    </location>
</feature>
<organism evidence="2 3">
    <name type="scientific">Blastococcus aggregatus</name>
    <dbReference type="NCBI Taxonomy" id="38502"/>
    <lineage>
        <taxon>Bacteria</taxon>
        <taxon>Bacillati</taxon>
        <taxon>Actinomycetota</taxon>
        <taxon>Actinomycetes</taxon>
        <taxon>Geodermatophilales</taxon>
        <taxon>Geodermatophilaceae</taxon>
        <taxon>Blastococcus</taxon>
    </lineage>
</organism>
<name>A0A285V4T6_9ACTN</name>
<evidence type="ECO:0000313" key="2">
    <source>
        <dbReference type="EMBL" id="SOC49023.1"/>
    </source>
</evidence>